<keyword evidence="2" id="KW-1133">Transmembrane helix</keyword>
<dbReference type="PROSITE" id="PS50943">
    <property type="entry name" value="HTH_CROC1"/>
    <property type="match status" value="1"/>
</dbReference>
<keyword evidence="2" id="KW-0472">Membrane</keyword>
<dbReference type="Gene3D" id="1.10.260.40">
    <property type="entry name" value="lambda repressor-like DNA-binding domains"/>
    <property type="match status" value="1"/>
</dbReference>
<evidence type="ECO:0000313" key="5">
    <source>
        <dbReference type="Proteomes" id="UP001625389"/>
    </source>
</evidence>
<proteinExistence type="predicted"/>
<dbReference type="Pfam" id="PF01381">
    <property type="entry name" value="HTH_3"/>
    <property type="match status" value="1"/>
</dbReference>
<keyword evidence="2" id="KW-0812">Transmembrane</keyword>
<evidence type="ECO:0000313" key="4">
    <source>
        <dbReference type="EMBL" id="MFL2030140.1"/>
    </source>
</evidence>
<dbReference type="InterPro" id="IPR001387">
    <property type="entry name" value="Cro/C1-type_HTH"/>
</dbReference>
<dbReference type="SUPFAM" id="SSF47413">
    <property type="entry name" value="lambda repressor-like DNA-binding domains"/>
    <property type="match status" value="1"/>
</dbReference>
<dbReference type="InterPro" id="IPR010982">
    <property type="entry name" value="Lambda_DNA-bd_dom_sf"/>
</dbReference>
<dbReference type="RefSeq" id="WP_125550840.1">
    <property type="nucleotide sequence ID" value="NZ_JBGQPK010000062.1"/>
</dbReference>
<evidence type="ECO:0000256" key="2">
    <source>
        <dbReference type="SAM" id="Phobius"/>
    </source>
</evidence>
<comment type="caution">
    <text evidence="4">The sequence shown here is derived from an EMBL/GenBank/DDBJ whole genome shotgun (WGS) entry which is preliminary data.</text>
</comment>
<dbReference type="Proteomes" id="UP001625389">
    <property type="component" value="Unassembled WGS sequence"/>
</dbReference>
<keyword evidence="5" id="KW-1185">Reference proteome</keyword>
<organism evidence="4 5">
    <name type="scientific">Loigolactobacillus zhaoyuanensis</name>
    <dbReference type="NCBI Taxonomy" id="2486017"/>
    <lineage>
        <taxon>Bacteria</taxon>
        <taxon>Bacillati</taxon>
        <taxon>Bacillota</taxon>
        <taxon>Bacilli</taxon>
        <taxon>Lactobacillales</taxon>
        <taxon>Lactobacillaceae</taxon>
        <taxon>Loigolactobacillus</taxon>
    </lineage>
</organism>
<feature type="transmembrane region" description="Helical" evidence="2">
    <location>
        <begin position="84"/>
        <end position="103"/>
    </location>
</feature>
<dbReference type="PANTHER" id="PTHR46558">
    <property type="entry name" value="TRACRIPTIONAL REGULATORY PROTEIN-RELATED-RELATED"/>
    <property type="match status" value="1"/>
</dbReference>
<reference evidence="4 5" key="1">
    <citation type="submission" date="2024-08" db="EMBL/GenBank/DDBJ databases">
        <authorList>
            <person name="Arias E."/>
        </authorList>
    </citation>
    <scope>NUCLEOTIDE SEQUENCE [LARGE SCALE GENOMIC DNA]</scope>
    <source>
        <strain evidence="4 5">FAM 25317</strain>
    </source>
</reference>
<protein>
    <submittedName>
        <fullName evidence="4">Helix-turn-helix domain-containing protein</fullName>
    </submittedName>
</protein>
<sequence>MIIGERLKQCRQRQNLSQEMVAEKLAVSRQTISNWENSRSYPDIERSIHLAELYELSLDELLKGDQKMVKNLIRSTNLVKIGRLIALSIFLNLILVVGLVFIVQYWWSVALIGLLLLNICWLFILTIWFI</sequence>
<dbReference type="PANTHER" id="PTHR46558:SF15">
    <property type="entry name" value="HELIX-TURN-HELIX DOMAIN PROTEIN"/>
    <property type="match status" value="1"/>
</dbReference>
<feature type="domain" description="HTH cro/C1-type" evidence="3">
    <location>
        <begin position="7"/>
        <end position="61"/>
    </location>
</feature>
<name>A0ABW8UH58_9LACO</name>
<dbReference type="SMART" id="SM00530">
    <property type="entry name" value="HTH_XRE"/>
    <property type="match status" value="1"/>
</dbReference>
<dbReference type="CDD" id="cd00093">
    <property type="entry name" value="HTH_XRE"/>
    <property type="match status" value="1"/>
</dbReference>
<evidence type="ECO:0000259" key="3">
    <source>
        <dbReference type="PROSITE" id="PS50943"/>
    </source>
</evidence>
<gene>
    <name evidence="4" type="ORF">ACEN34_11010</name>
</gene>
<dbReference type="EMBL" id="JBGQPK010000062">
    <property type="protein sequence ID" value="MFL2030140.1"/>
    <property type="molecule type" value="Genomic_DNA"/>
</dbReference>
<feature type="transmembrane region" description="Helical" evidence="2">
    <location>
        <begin position="109"/>
        <end position="129"/>
    </location>
</feature>
<accession>A0ABW8UH58</accession>
<keyword evidence="1" id="KW-0238">DNA-binding</keyword>
<evidence type="ECO:0000256" key="1">
    <source>
        <dbReference type="ARBA" id="ARBA00023125"/>
    </source>
</evidence>